<dbReference type="OrthoDB" id="4158258at2759"/>
<evidence type="ECO:0000313" key="2">
    <source>
        <dbReference type="EMBL" id="KAF1848936.1"/>
    </source>
</evidence>
<dbReference type="GeneID" id="63850330"/>
<evidence type="ECO:0000313" key="3">
    <source>
        <dbReference type="Proteomes" id="UP000800039"/>
    </source>
</evidence>
<dbReference type="Proteomes" id="UP000800039">
    <property type="component" value="Unassembled WGS sequence"/>
</dbReference>
<name>A0A9P4GPT8_9PLEO</name>
<organism evidence="2 3">
    <name type="scientific">Cucurbitaria berberidis CBS 394.84</name>
    <dbReference type="NCBI Taxonomy" id="1168544"/>
    <lineage>
        <taxon>Eukaryota</taxon>
        <taxon>Fungi</taxon>
        <taxon>Dikarya</taxon>
        <taxon>Ascomycota</taxon>
        <taxon>Pezizomycotina</taxon>
        <taxon>Dothideomycetes</taxon>
        <taxon>Pleosporomycetidae</taxon>
        <taxon>Pleosporales</taxon>
        <taxon>Pleosporineae</taxon>
        <taxon>Cucurbitariaceae</taxon>
        <taxon>Cucurbitaria</taxon>
    </lineage>
</organism>
<proteinExistence type="predicted"/>
<protein>
    <submittedName>
        <fullName evidence="2">Uncharacterized protein</fullName>
    </submittedName>
</protein>
<sequence>MTGQGSRSTEKEEEHAPAYEAVGQSAPPPAYEAVAANMQSLSIGDPAESISVPMVMSTEQKRKRDIFLPGGKPGKVTQSVFVRKMTRDYYLKHYAKDAQGNYIGTEKAAADAGLVFVPGKSSNEEILEQVRKVAFGKQHDNADFANGWAMVQAGGGAM</sequence>
<accession>A0A9P4GPT8</accession>
<dbReference type="EMBL" id="ML976615">
    <property type="protein sequence ID" value="KAF1848936.1"/>
    <property type="molecule type" value="Genomic_DNA"/>
</dbReference>
<dbReference type="AlphaFoldDB" id="A0A9P4GPT8"/>
<comment type="caution">
    <text evidence="2">The sequence shown here is derived from an EMBL/GenBank/DDBJ whole genome shotgun (WGS) entry which is preliminary data.</text>
</comment>
<dbReference type="RefSeq" id="XP_040791499.1">
    <property type="nucleotide sequence ID" value="XM_040933079.1"/>
</dbReference>
<evidence type="ECO:0000256" key="1">
    <source>
        <dbReference type="SAM" id="MobiDB-lite"/>
    </source>
</evidence>
<keyword evidence="3" id="KW-1185">Reference proteome</keyword>
<gene>
    <name evidence="2" type="ORF">K460DRAFT_364874</name>
</gene>
<feature type="region of interest" description="Disordered" evidence="1">
    <location>
        <begin position="1"/>
        <end position="26"/>
    </location>
</feature>
<feature type="compositionally biased region" description="Basic and acidic residues" evidence="1">
    <location>
        <begin position="8"/>
        <end position="17"/>
    </location>
</feature>
<reference evidence="2" key="1">
    <citation type="submission" date="2020-01" db="EMBL/GenBank/DDBJ databases">
        <authorList>
            <consortium name="DOE Joint Genome Institute"/>
            <person name="Haridas S."/>
            <person name="Albert R."/>
            <person name="Binder M."/>
            <person name="Bloem J."/>
            <person name="Labutti K."/>
            <person name="Salamov A."/>
            <person name="Andreopoulos B."/>
            <person name="Baker S.E."/>
            <person name="Barry K."/>
            <person name="Bills G."/>
            <person name="Bluhm B.H."/>
            <person name="Cannon C."/>
            <person name="Castanera R."/>
            <person name="Culley D.E."/>
            <person name="Daum C."/>
            <person name="Ezra D."/>
            <person name="Gonzalez J.B."/>
            <person name="Henrissat B."/>
            <person name="Kuo A."/>
            <person name="Liang C."/>
            <person name="Lipzen A."/>
            <person name="Lutzoni F."/>
            <person name="Magnuson J."/>
            <person name="Mondo S."/>
            <person name="Nolan M."/>
            <person name="Ohm R."/>
            <person name="Pangilinan J."/>
            <person name="Park H.-J."/>
            <person name="Ramirez L."/>
            <person name="Alfaro M."/>
            <person name="Sun H."/>
            <person name="Tritt A."/>
            <person name="Yoshinaga Y."/>
            <person name="Zwiers L.-H."/>
            <person name="Turgeon B.G."/>
            <person name="Goodwin S.B."/>
            <person name="Spatafora J.W."/>
            <person name="Crous P.W."/>
            <person name="Grigoriev I.V."/>
        </authorList>
    </citation>
    <scope>NUCLEOTIDE SEQUENCE</scope>
    <source>
        <strain evidence="2">CBS 394.84</strain>
    </source>
</reference>